<evidence type="ECO:0000313" key="1">
    <source>
        <dbReference type="EMBL" id="TXB65281.1"/>
    </source>
</evidence>
<dbReference type="Gene3D" id="2.40.160.130">
    <property type="entry name" value="Capsule assembly protein Wzi"/>
    <property type="match status" value="1"/>
</dbReference>
<reference evidence="1 2" key="1">
    <citation type="submission" date="2019-08" db="EMBL/GenBank/DDBJ databases">
        <title>Genome of Vicingus serpentipes NCIMB 15042.</title>
        <authorList>
            <person name="Bowman J.P."/>
        </authorList>
    </citation>
    <scope>NUCLEOTIDE SEQUENCE [LARGE SCALE GENOMIC DNA]</scope>
    <source>
        <strain evidence="1 2">NCIMB 15042</strain>
    </source>
</reference>
<gene>
    <name evidence="1" type="ORF">FRY74_07615</name>
</gene>
<dbReference type="Proteomes" id="UP000321721">
    <property type="component" value="Unassembled WGS sequence"/>
</dbReference>
<dbReference type="AlphaFoldDB" id="A0A5C6RSH0"/>
<protein>
    <recommendedName>
        <fullName evidence="3">Capsule assembly Wzi family protein</fullName>
    </recommendedName>
</protein>
<evidence type="ECO:0008006" key="3">
    <source>
        <dbReference type="Google" id="ProtNLM"/>
    </source>
</evidence>
<name>A0A5C6RSH0_9FLAO</name>
<dbReference type="EMBL" id="VOOS01000003">
    <property type="protein sequence ID" value="TXB65281.1"/>
    <property type="molecule type" value="Genomic_DNA"/>
</dbReference>
<sequence length="538" mass="61685">MLKRITLLLFVFVGFNTIKAQVVMQPISSSVYEFLDEMAQMKYIELNSSVKPYSRNFIAKKLVEIETHKDELNKRQTKELAFYFRDFNKELKAKGDFEKRKDLFFYKDSLFTLSVNPILGMEYGTNSSGNYIHRRNGGELYGYVGKHLGFSASLRDNGISDILTSPQFLTYSQGGNFKINQGQEGARSDYSEALGSIYYSTEWMRLGFSKNNFTWGDNYHGANIRSDKAPSVGYIDFNLSPVKWFELNYTHSWLVSELIDSNRSFTYNNVARDIFINKNRAANLFTFKPFKRLHFSVGNSIIYSDDAIKPFYLIPFMFYKSVDHTYNSAGSNALGQNSQMFINISSRQIKHLHLYTSVFIDEISIGKIFDSEKSSNILSAKLGFKINNFPIKNTYIIAEYTRTNPWTYRHQIETTTYASNDYTLGHYLGENAQEIYLEGGFRLFRGLKASLSYLFAKKGAEHVYELVAGNANVKGLPFLETVVWQNQTVEASLSYEIINDGFVYAKVRLSDITGDENYTPKIYRGDKTTIVGGINFGF</sequence>
<keyword evidence="2" id="KW-1185">Reference proteome</keyword>
<dbReference type="RefSeq" id="WP_147100179.1">
    <property type="nucleotide sequence ID" value="NZ_VOOS01000003.1"/>
</dbReference>
<proteinExistence type="predicted"/>
<comment type="caution">
    <text evidence="1">The sequence shown here is derived from an EMBL/GenBank/DDBJ whole genome shotgun (WGS) entry which is preliminary data.</text>
</comment>
<evidence type="ECO:0000313" key="2">
    <source>
        <dbReference type="Proteomes" id="UP000321721"/>
    </source>
</evidence>
<organism evidence="1 2">
    <name type="scientific">Vicingus serpentipes</name>
    <dbReference type="NCBI Taxonomy" id="1926625"/>
    <lineage>
        <taxon>Bacteria</taxon>
        <taxon>Pseudomonadati</taxon>
        <taxon>Bacteroidota</taxon>
        <taxon>Flavobacteriia</taxon>
        <taxon>Flavobacteriales</taxon>
        <taxon>Vicingaceae</taxon>
        <taxon>Vicingus</taxon>
    </lineage>
</organism>
<dbReference type="OrthoDB" id="9815228at2"/>
<accession>A0A5C6RSH0</accession>
<dbReference type="InterPro" id="IPR038636">
    <property type="entry name" value="Wzi_sf"/>
</dbReference>